<dbReference type="GO" id="GO:0005813">
    <property type="term" value="C:centrosome"/>
    <property type="evidence" value="ECO:0007669"/>
    <property type="project" value="TreeGrafter"/>
</dbReference>
<proteinExistence type="predicted"/>
<evidence type="ECO:0000313" key="4">
    <source>
        <dbReference type="Proteomes" id="UP000694401"/>
    </source>
</evidence>
<feature type="coiled-coil region" evidence="1">
    <location>
        <begin position="890"/>
        <end position="952"/>
    </location>
</feature>
<feature type="compositionally biased region" description="Polar residues" evidence="2">
    <location>
        <begin position="1283"/>
        <end position="1302"/>
    </location>
</feature>
<feature type="region of interest" description="Disordered" evidence="2">
    <location>
        <begin position="1273"/>
        <end position="1339"/>
    </location>
</feature>
<evidence type="ECO:0000256" key="1">
    <source>
        <dbReference type="SAM" id="Coils"/>
    </source>
</evidence>
<evidence type="ECO:0000313" key="3">
    <source>
        <dbReference type="Ensembl" id="ENSZLMP00000016240.1"/>
    </source>
</evidence>
<dbReference type="GO" id="GO:0008017">
    <property type="term" value="F:microtubule binding"/>
    <property type="evidence" value="ECO:0007669"/>
    <property type="project" value="TreeGrafter"/>
</dbReference>
<protein>
    <submittedName>
        <fullName evidence="3">Coiled-coil domain containing 88C</fullName>
    </submittedName>
</protein>
<keyword evidence="1" id="KW-0175">Coiled coil</keyword>
<dbReference type="GO" id="GO:0031122">
    <property type="term" value="P:cytoplasmic microtubule organization"/>
    <property type="evidence" value="ECO:0007669"/>
    <property type="project" value="TreeGrafter"/>
</dbReference>
<feature type="region of interest" description="Disordered" evidence="2">
    <location>
        <begin position="75"/>
        <end position="107"/>
    </location>
</feature>
<organism evidence="3 4">
    <name type="scientific">Zosterops lateralis melanops</name>
    <dbReference type="NCBI Taxonomy" id="1220523"/>
    <lineage>
        <taxon>Eukaryota</taxon>
        <taxon>Metazoa</taxon>
        <taxon>Chordata</taxon>
        <taxon>Craniata</taxon>
        <taxon>Vertebrata</taxon>
        <taxon>Euteleostomi</taxon>
        <taxon>Archelosauria</taxon>
        <taxon>Archosauria</taxon>
        <taxon>Dinosauria</taxon>
        <taxon>Saurischia</taxon>
        <taxon>Theropoda</taxon>
        <taxon>Coelurosauria</taxon>
        <taxon>Aves</taxon>
        <taxon>Neognathae</taxon>
        <taxon>Neoaves</taxon>
        <taxon>Telluraves</taxon>
        <taxon>Australaves</taxon>
        <taxon>Passeriformes</taxon>
        <taxon>Sylvioidea</taxon>
        <taxon>Zosteropidae</taxon>
        <taxon>Zosterops</taxon>
    </lineage>
</organism>
<dbReference type="Ensembl" id="ENSZLMT00000016688.1">
    <property type="protein sequence ID" value="ENSZLMP00000016240.1"/>
    <property type="gene ID" value="ENSZLMG00000011290.1"/>
</dbReference>
<dbReference type="GO" id="GO:0005737">
    <property type="term" value="C:cytoplasm"/>
    <property type="evidence" value="ECO:0007669"/>
    <property type="project" value="TreeGrafter"/>
</dbReference>
<keyword evidence="4" id="KW-1185">Reference proteome</keyword>
<feature type="coiled-coil region" evidence="1">
    <location>
        <begin position="1058"/>
        <end position="1239"/>
    </location>
</feature>
<feature type="coiled-coil region" evidence="1">
    <location>
        <begin position="831"/>
        <end position="865"/>
    </location>
</feature>
<dbReference type="PANTHER" id="PTHR18947:SF31">
    <property type="entry name" value="PROTEIN DAPLE"/>
    <property type="match status" value="1"/>
</dbReference>
<evidence type="ECO:0000256" key="2">
    <source>
        <dbReference type="SAM" id="MobiDB-lite"/>
    </source>
</evidence>
<feature type="compositionally biased region" description="Pro residues" evidence="2">
    <location>
        <begin position="82"/>
        <end position="98"/>
    </location>
</feature>
<feature type="coiled-coil region" evidence="1">
    <location>
        <begin position="316"/>
        <end position="757"/>
    </location>
</feature>
<accession>A0A8D2PPG4</accession>
<dbReference type="PANTHER" id="PTHR18947">
    <property type="entry name" value="HOOK PROTEINS"/>
    <property type="match status" value="1"/>
</dbReference>
<name>A0A8D2PPG4_ZOSLA</name>
<sequence length="1339" mass="156834">IKQLDIETQAAIVSHIQEVTHNQENVFDLQWLELPDMAPEELESLSRNMVFHLRRLIDERDECTEVIVDLTQERDYLQSQQPPSPLKVPSPDSSPNPANPLSNEEKQHLAVELADTKAKLRRIRQDLEEKSEQLADSKHEVEQLTLELQKIKQENMHLASDARSARAYRDELDSLRERANRVERLEMELVRCKEKLHDVEFYKARMEELREDNIVLIETKAMLEEQLTMARARGDKLHELEKENLQLKSKLHDVELDRDTDKKRIEELLEENMVLEIAQKQSMNESAHLGWELEQLSKSTDLADSEYQKSFVFELNECASSRILKLEKDNQSLQNTIQELRDASLTSRESSLKFVELEKENQQLSKKIEKLQNQIEKEKQSNQDLETLSEELIKDKEQLQVVMETLKADKDRQIKDLKQENDHLNQVVLSLRERSQVSSEARVKDIEKENKILHETVTEMSSKLNKLEFEKKQLQKDFDQVREKVERGEEMEKELHRLERENEQLTKKAAVMKIVTEKVEVLEQENGNLEVENRKLRKSLDTLQNISIRLGDLERDNKQLDEENLELRRVVETMRFTSTKMAQIEAENKDLEREKEDLRKNVEMLKAMNKKSERLELSYQSINSENQRLQQIVENSSKKIQELEKEVQGMESENQVLQRNLEELKVSAKRLERLEKENKALEQGMSQLEKDKKMLEKETKRLWQQVELKDAILDDSTVKLAVAEKENKTLEKEIARFRDSSNKLKEFEKDNKDLLKQVTIDKRTLATLREVSKIILLERLGTGEVCYLDGGSYPSSRHQKAVIVFFRKYKVLESKAESALKSTLAVKEEKIAMLETQVKDFLNLNQQLQNDLNMVKKDFDALKQTQQDGQYAQKSLRNSAEKLIPNQQMNEKLEMGHQEATTELLKLKDRAIELERNNAALHTEKQLLKEQLKHLETQNVSFNNQILTLQKQNVFLQEHNTALQTQTAKLQVENSTLSSQSASLTAQNALLQNQQTAKENENENLLKQKEQLKAEYESLLQDHEHLASLHERQSAEYERLINQHSCLKTLHKTLDLEHKGLRERYNSLTKQKAELEELELVLKTEREVLQQERRSNAITTGENQKLREELDRVNFLHNQLKADYEGLHSHTKELKTSLNNSQLELNRWQARYDELKEQHQSMDISLTKLDNHCELLSRLKGNLEEENHHLLSQIQMLSQQNQMLLEQNMENKEQYHEEQKQYIDKLNALRRHKEKLEEKIMDQYKFYDPVPKKKNPWIGARALVKFIKPKKETPRERLKPAAESSTWHSESPEMVNSPSASQKLKHQHEAQDNTSQGSNPVEERENPGGSSNKGKECSA</sequence>
<dbReference type="GO" id="GO:0051959">
    <property type="term" value="F:dynein light intermediate chain binding"/>
    <property type="evidence" value="ECO:0007669"/>
    <property type="project" value="TreeGrafter"/>
</dbReference>
<dbReference type="Proteomes" id="UP000694401">
    <property type="component" value="Unassembled WGS sequence"/>
</dbReference>
<dbReference type="GO" id="GO:0030705">
    <property type="term" value="P:cytoskeleton-dependent intracellular transport"/>
    <property type="evidence" value="ECO:0007669"/>
    <property type="project" value="TreeGrafter"/>
</dbReference>
<reference evidence="3" key="2">
    <citation type="submission" date="2025-09" db="UniProtKB">
        <authorList>
            <consortium name="Ensembl"/>
        </authorList>
    </citation>
    <scope>IDENTIFICATION</scope>
</reference>
<feature type="coiled-coil region" evidence="1">
    <location>
        <begin position="988"/>
        <end position="1029"/>
    </location>
</feature>
<reference evidence="3" key="1">
    <citation type="submission" date="2025-08" db="UniProtKB">
        <authorList>
            <consortium name="Ensembl"/>
        </authorList>
    </citation>
    <scope>IDENTIFICATION</scope>
</reference>